<dbReference type="Gene3D" id="1.10.20.10">
    <property type="entry name" value="Histone, subunit A"/>
    <property type="match status" value="1"/>
</dbReference>
<reference evidence="1 3" key="2">
    <citation type="journal article" date="2013" name="Nature">
        <title>Insights into bilaterian evolution from three spiralian genomes.</title>
        <authorList>
            <person name="Simakov O."/>
            <person name="Marletaz F."/>
            <person name="Cho S.J."/>
            <person name="Edsinger-Gonzales E."/>
            <person name="Havlak P."/>
            <person name="Hellsten U."/>
            <person name="Kuo D.H."/>
            <person name="Larsson T."/>
            <person name="Lv J."/>
            <person name="Arendt D."/>
            <person name="Savage R."/>
            <person name="Osoegawa K."/>
            <person name="de Jong P."/>
            <person name="Grimwood J."/>
            <person name="Chapman J.A."/>
            <person name="Shapiro H."/>
            <person name="Aerts A."/>
            <person name="Otillar R.P."/>
            <person name="Terry A.Y."/>
            <person name="Boore J.L."/>
            <person name="Grigoriev I.V."/>
            <person name="Lindberg D.R."/>
            <person name="Seaver E.C."/>
            <person name="Weisblat D.A."/>
            <person name="Putnam N.H."/>
            <person name="Rokhsar D.S."/>
        </authorList>
    </citation>
    <scope>NUCLEOTIDE SEQUENCE</scope>
    <source>
        <strain evidence="1 3">I ESC-2004</strain>
    </source>
</reference>
<dbReference type="InterPro" id="IPR009072">
    <property type="entry name" value="Histone-fold"/>
</dbReference>
<evidence type="ECO:0000313" key="2">
    <source>
        <dbReference type="EnsemblMetazoa" id="CapteP197233"/>
    </source>
</evidence>
<keyword evidence="3" id="KW-1185">Reference proteome</keyword>
<dbReference type="EnsemblMetazoa" id="CapteT197233">
    <property type="protein sequence ID" value="CapteP197233"/>
    <property type="gene ID" value="CapteG197233"/>
</dbReference>
<reference evidence="2" key="3">
    <citation type="submission" date="2015-06" db="UniProtKB">
        <authorList>
            <consortium name="EnsemblMetazoa"/>
        </authorList>
    </citation>
    <scope>IDENTIFICATION</scope>
</reference>
<accession>R7U2T9</accession>
<evidence type="ECO:0000313" key="3">
    <source>
        <dbReference type="Proteomes" id="UP000014760"/>
    </source>
</evidence>
<sequence length="127" mass="14994">MSHSRNKLQCHLEKNRRMDGCQGQRDPQPAFFLPLLPSTIFQGREMIWWRRLSKKMRDEEQFVKHLTQIALKKSSEEGVEKGVEYSHLADIVSSEDTLQFLQDIVPAKIKFTEYQAMMEKPKRKSIE</sequence>
<dbReference type="SUPFAM" id="SSF47113">
    <property type="entry name" value="Histone-fold"/>
    <property type="match status" value="1"/>
</dbReference>
<dbReference type="HOGENOM" id="CLU_1972578_0_0_1"/>
<gene>
    <name evidence="1" type="ORF">CAPTEDRAFT_197233</name>
</gene>
<name>R7U2T9_CAPTE</name>
<evidence type="ECO:0000313" key="1">
    <source>
        <dbReference type="EMBL" id="ELT97971.1"/>
    </source>
</evidence>
<protein>
    <submittedName>
        <fullName evidence="1 2">Uncharacterized protein</fullName>
    </submittedName>
</protein>
<reference evidence="3" key="1">
    <citation type="submission" date="2012-12" db="EMBL/GenBank/DDBJ databases">
        <authorList>
            <person name="Hellsten U."/>
            <person name="Grimwood J."/>
            <person name="Chapman J.A."/>
            <person name="Shapiro H."/>
            <person name="Aerts A."/>
            <person name="Otillar R.P."/>
            <person name="Terry A.Y."/>
            <person name="Boore J.L."/>
            <person name="Simakov O."/>
            <person name="Marletaz F."/>
            <person name="Cho S.-J."/>
            <person name="Edsinger-Gonzales E."/>
            <person name="Havlak P."/>
            <person name="Kuo D.-H."/>
            <person name="Larsson T."/>
            <person name="Lv J."/>
            <person name="Arendt D."/>
            <person name="Savage R."/>
            <person name="Osoegawa K."/>
            <person name="de Jong P."/>
            <person name="Lindberg D.R."/>
            <person name="Seaver E.C."/>
            <person name="Weisblat D.A."/>
            <person name="Putnam N.H."/>
            <person name="Grigoriev I.V."/>
            <person name="Rokhsar D.S."/>
        </authorList>
    </citation>
    <scope>NUCLEOTIDE SEQUENCE</scope>
    <source>
        <strain evidence="3">I ESC-2004</strain>
    </source>
</reference>
<dbReference type="AlphaFoldDB" id="R7U2T9"/>
<dbReference type="EMBL" id="AMQN01027298">
    <property type="status" value="NOT_ANNOTATED_CDS"/>
    <property type="molecule type" value="Genomic_DNA"/>
</dbReference>
<dbReference type="EMBL" id="KB308368">
    <property type="protein sequence ID" value="ELT97971.1"/>
    <property type="molecule type" value="Genomic_DNA"/>
</dbReference>
<dbReference type="GO" id="GO:0046982">
    <property type="term" value="F:protein heterodimerization activity"/>
    <property type="evidence" value="ECO:0007669"/>
    <property type="project" value="InterPro"/>
</dbReference>
<dbReference type="Proteomes" id="UP000014760">
    <property type="component" value="Unassembled WGS sequence"/>
</dbReference>
<proteinExistence type="predicted"/>
<dbReference type="FunCoup" id="R7U2T9">
    <property type="interactions" value="1221"/>
</dbReference>
<dbReference type="OrthoDB" id="1291358at2759"/>
<organism evidence="1">
    <name type="scientific">Capitella teleta</name>
    <name type="common">Polychaete worm</name>
    <dbReference type="NCBI Taxonomy" id="283909"/>
    <lineage>
        <taxon>Eukaryota</taxon>
        <taxon>Metazoa</taxon>
        <taxon>Spiralia</taxon>
        <taxon>Lophotrochozoa</taxon>
        <taxon>Annelida</taxon>
        <taxon>Polychaeta</taxon>
        <taxon>Sedentaria</taxon>
        <taxon>Scolecida</taxon>
        <taxon>Capitellidae</taxon>
        <taxon>Capitella</taxon>
    </lineage>
</organism>